<dbReference type="EMBL" id="QGDI01000001">
    <property type="protein sequence ID" value="PWJ15283.1"/>
    <property type="molecule type" value="Genomic_DNA"/>
</dbReference>
<name>A0A315Y5P2_RUMFL</name>
<dbReference type="RefSeq" id="WP_109725090.1">
    <property type="nucleotide sequence ID" value="NZ_QGDI01000001.1"/>
</dbReference>
<feature type="domain" description="AB hydrolase-1" evidence="1">
    <location>
        <begin position="21"/>
        <end position="134"/>
    </location>
</feature>
<organism evidence="2 3">
    <name type="scientific">Ruminococcus flavefaciens</name>
    <dbReference type="NCBI Taxonomy" id="1265"/>
    <lineage>
        <taxon>Bacteria</taxon>
        <taxon>Bacillati</taxon>
        <taxon>Bacillota</taxon>
        <taxon>Clostridia</taxon>
        <taxon>Eubacteriales</taxon>
        <taxon>Oscillospiraceae</taxon>
        <taxon>Ruminococcus</taxon>
    </lineage>
</organism>
<keyword evidence="2" id="KW-0378">Hydrolase</keyword>
<dbReference type="SUPFAM" id="SSF53474">
    <property type="entry name" value="alpha/beta-Hydrolases"/>
    <property type="match status" value="1"/>
</dbReference>
<dbReference type="InterPro" id="IPR029058">
    <property type="entry name" value="AB_hydrolase_fold"/>
</dbReference>
<dbReference type="InterPro" id="IPR000073">
    <property type="entry name" value="AB_hydrolase_1"/>
</dbReference>
<reference evidence="2 3" key="1">
    <citation type="submission" date="2018-05" db="EMBL/GenBank/DDBJ databases">
        <title>The Hungate 1000. A catalogue of reference genomes from the rumen microbiome.</title>
        <authorList>
            <person name="Kelly W."/>
        </authorList>
    </citation>
    <scope>NUCLEOTIDE SEQUENCE [LARGE SCALE GENOMIC DNA]</scope>
    <source>
        <strain evidence="2 3">SAb67</strain>
    </source>
</reference>
<evidence type="ECO:0000259" key="1">
    <source>
        <dbReference type="Pfam" id="PF00561"/>
    </source>
</evidence>
<proteinExistence type="predicted"/>
<sequence>MSYFTFDNKKIYYEENGSGTPLLFLHGNTASSKMFTDFSKRYTDSYKVILIDFLGHGRSERLSEFPADLWFYEAQQAIAFLRLKHYDKVNIIGCSGGAIAALNVALEASECVDKVIADSFEGEKADEAFVKNLLSDRSSSLEDTNARGFYSYMHGDDWEQIVHNDTSAIIRHSKEVVNFFHRPISDLKAKVLLTGSKGDNFMYSVAHDYYEKVYGNMLEKLTNGSMHLFECGDHPAMMTNQDEFYKLSMEFLA</sequence>
<dbReference type="Proteomes" id="UP000245720">
    <property type="component" value="Unassembled WGS sequence"/>
</dbReference>
<evidence type="ECO:0000313" key="2">
    <source>
        <dbReference type="EMBL" id="PWJ15283.1"/>
    </source>
</evidence>
<accession>A0A315Y5P2</accession>
<protein>
    <submittedName>
        <fullName evidence="2">Alpha/beta hydrolase family protein</fullName>
    </submittedName>
</protein>
<dbReference type="AlphaFoldDB" id="A0A315Y5P2"/>
<comment type="caution">
    <text evidence="2">The sequence shown here is derived from an EMBL/GenBank/DDBJ whole genome shotgun (WGS) entry which is preliminary data.</text>
</comment>
<dbReference type="GO" id="GO:0016787">
    <property type="term" value="F:hydrolase activity"/>
    <property type="evidence" value="ECO:0007669"/>
    <property type="project" value="UniProtKB-KW"/>
</dbReference>
<gene>
    <name evidence="2" type="ORF">IE37_00177</name>
</gene>
<evidence type="ECO:0000313" key="3">
    <source>
        <dbReference type="Proteomes" id="UP000245720"/>
    </source>
</evidence>
<dbReference type="OrthoDB" id="9776303at2"/>
<dbReference type="Gene3D" id="3.40.50.1820">
    <property type="entry name" value="alpha/beta hydrolase"/>
    <property type="match status" value="1"/>
</dbReference>
<dbReference type="Pfam" id="PF00561">
    <property type="entry name" value="Abhydrolase_1"/>
    <property type="match status" value="1"/>
</dbReference>
<dbReference type="InterPro" id="IPR050266">
    <property type="entry name" value="AB_hydrolase_sf"/>
</dbReference>
<dbReference type="PANTHER" id="PTHR43798">
    <property type="entry name" value="MONOACYLGLYCEROL LIPASE"/>
    <property type="match status" value="1"/>
</dbReference>